<evidence type="ECO:0000313" key="2">
    <source>
        <dbReference type="EMBL" id="TDR40048.1"/>
    </source>
</evidence>
<dbReference type="EMBL" id="SNZH01000014">
    <property type="protein sequence ID" value="TDR40048.1"/>
    <property type="molecule type" value="Genomic_DNA"/>
</dbReference>
<feature type="domain" description="ABM" evidence="1">
    <location>
        <begin position="2"/>
        <end position="89"/>
    </location>
</feature>
<dbReference type="RefSeq" id="WP_133820538.1">
    <property type="nucleotide sequence ID" value="NZ_SNZH01000014.1"/>
</dbReference>
<sequence length="98" mass="10201">MFGMLGKFRSLPGQRDALVALLLECTADMPGCLSYVVALDPADADAIWVTEAWTDEASHAASLAIPAVKQAIAKAMPLIAGVDMHQKTMPVGGYGLAG</sequence>
<gene>
    <name evidence="2" type="ORF">DFR29_114100</name>
</gene>
<dbReference type="Gene3D" id="3.30.70.100">
    <property type="match status" value="1"/>
</dbReference>
<dbReference type="OrthoDB" id="5518280at2"/>
<dbReference type="Pfam" id="PF03992">
    <property type="entry name" value="ABM"/>
    <property type="match status" value="1"/>
</dbReference>
<dbReference type="PROSITE" id="PS51725">
    <property type="entry name" value="ABM"/>
    <property type="match status" value="1"/>
</dbReference>
<keyword evidence="2" id="KW-0503">Monooxygenase</keyword>
<protein>
    <submittedName>
        <fullName evidence="2">Quinol monooxygenase YgiN</fullName>
    </submittedName>
</protein>
<dbReference type="SUPFAM" id="SSF54909">
    <property type="entry name" value="Dimeric alpha+beta barrel"/>
    <property type="match status" value="1"/>
</dbReference>
<dbReference type="GO" id="GO:0004497">
    <property type="term" value="F:monooxygenase activity"/>
    <property type="evidence" value="ECO:0007669"/>
    <property type="project" value="UniProtKB-KW"/>
</dbReference>
<evidence type="ECO:0000259" key="1">
    <source>
        <dbReference type="PROSITE" id="PS51725"/>
    </source>
</evidence>
<name>A0A4R6YQE3_9GAMM</name>
<dbReference type="InterPro" id="IPR007138">
    <property type="entry name" value="ABM_dom"/>
</dbReference>
<evidence type="ECO:0000313" key="3">
    <source>
        <dbReference type="Proteomes" id="UP000295293"/>
    </source>
</evidence>
<dbReference type="Proteomes" id="UP000295293">
    <property type="component" value="Unassembled WGS sequence"/>
</dbReference>
<keyword evidence="2" id="KW-0560">Oxidoreductase</keyword>
<keyword evidence="3" id="KW-1185">Reference proteome</keyword>
<dbReference type="InterPro" id="IPR011008">
    <property type="entry name" value="Dimeric_a/b-barrel"/>
</dbReference>
<accession>A0A4R6YQE3</accession>
<proteinExistence type="predicted"/>
<organism evidence="2 3">
    <name type="scientific">Tahibacter aquaticus</name>
    <dbReference type="NCBI Taxonomy" id="520092"/>
    <lineage>
        <taxon>Bacteria</taxon>
        <taxon>Pseudomonadati</taxon>
        <taxon>Pseudomonadota</taxon>
        <taxon>Gammaproteobacteria</taxon>
        <taxon>Lysobacterales</taxon>
        <taxon>Rhodanobacteraceae</taxon>
        <taxon>Tahibacter</taxon>
    </lineage>
</organism>
<dbReference type="AlphaFoldDB" id="A0A4R6YQE3"/>
<reference evidence="2 3" key="1">
    <citation type="submission" date="2019-03" db="EMBL/GenBank/DDBJ databases">
        <title>Genomic Encyclopedia of Type Strains, Phase IV (KMG-IV): sequencing the most valuable type-strain genomes for metagenomic binning, comparative biology and taxonomic classification.</title>
        <authorList>
            <person name="Goeker M."/>
        </authorList>
    </citation>
    <scope>NUCLEOTIDE SEQUENCE [LARGE SCALE GENOMIC DNA]</scope>
    <source>
        <strain evidence="2 3">DSM 21667</strain>
    </source>
</reference>
<comment type="caution">
    <text evidence="2">The sequence shown here is derived from an EMBL/GenBank/DDBJ whole genome shotgun (WGS) entry which is preliminary data.</text>
</comment>